<reference evidence="2 3" key="1">
    <citation type="journal article" date="2012" name="Stand. Genomic Sci.">
        <title>Complete genome sequence of the melanogenic marine bacterium Marinomonas mediterranea type strain (MMB-1(T)).</title>
        <authorList>
            <person name="Lucas-Elio P."/>
            <person name="Goodwin L."/>
            <person name="Woyke T."/>
            <person name="Pitluck S."/>
            <person name="Nolan M."/>
            <person name="Kyrpides N.C."/>
            <person name="Detter J.C."/>
            <person name="Copeland A."/>
            <person name="Teshima H."/>
            <person name="Bruce D."/>
            <person name="Detter C."/>
            <person name="Tapia R."/>
            <person name="Han S."/>
            <person name="Land M.L."/>
            <person name="Ivanova N."/>
            <person name="Mikhailova N."/>
            <person name="Johnston A.W."/>
            <person name="Sanchez-Amat A."/>
        </authorList>
    </citation>
    <scope>NUCLEOTIDE SEQUENCE [LARGE SCALE GENOMIC DNA]</scope>
    <source>
        <strain evidence="3">ATCC 700492 / JCM 21426 / NBRC 103028 / MMB-1</strain>
    </source>
</reference>
<dbReference type="Proteomes" id="UP000001062">
    <property type="component" value="Chromosome"/>
</dbReference>
<dbReference type="CDD" id="cd03804">
    <property type="entry name" value="GT4_WbaZ-like"/>
    <property type="match status" value="1"/>
</dbReference>
<proteinExistence type="predicted"/>
<dbReference type="PANTHER" id="PTHR45947">
    <property type="entry name" value="SULFOQUINOVOSYL TRANSFERASE SQD2"/>
    <property type="match status" value="1"/>
</dbReference>
<dbReference type="GO" id="GO:0016757">
    <property type="term" value="F:glycosyltransferase activity"/>
    <property type="evidence" value="ECO:0007669"/>
    <property type="project" value="InterPro"/>
</dbReference>
<accession>F2K168</accession>
<dbReference type="PANTHER" id="PTHR45947:SF3">
    <property type="entry name" value="SULFOQUINOVOSYL TRANSFERASE SQD2"/>
    <property type="match status" value="1"/>
</dbReference>
<dbReference type="SUPFAM" id="SSF53756">
    <property type="entry name" value="UDP-Glycosyltransferase/glycogen phosphorylase"/>
    <property type="match status" value="1"/>
</dbReference>
<dbReference type="OrthoDB" id="9801609at2"/>
<organism evidence="2 3">
    <name type="scientific">Marinomonas mediterranea (strain ATCC 700492 / JCM 21426 / NBRC 103028 / MMB-1)</name>
    <dbReference type="NCBI Taxonomy" id="717774"/>
    <lineage>
        <taxon>Bacteria</taxon>
        <taxon>Pseudomonadati</taxon>
        <taxon>Pseudomonadota</taxon>
        <taxon>Gammaproteobacteria</taxon>
        <taxon>Oceanospirillales</taxon>
        <taxon>Oceanospirillaceae</taxon>
        <taxon>Marinomonas</taxon>
    </lineage>
</organism>
<dbReference type="EMBL" id="CP002583">
    <property type="protein sequence ID" value="ADZ89918.1"/>
    <property type="molecule type" value="Genomic_DNA"/>
</dbReference>
<dbReference type="HOGENOM" id="CLU_041001_0_0_6"/>
<dbReference type="RefSeq" id="WP_013659823.1">
    <property type="nucleotide sequence ID" value="NC_015276.1"/>
</dbReference>
<dbReference type="AlphaFoldDB" id="F2K168"/>
<gene>
    <name evidence="2" type="ordered locus">Marme_0624</name>
</gene>
<dbReference type="KEGG" id="mme:Marme_0624"/>
<evidence type="ECO:0000313" key="3">
    <source>
        <dbReference type="Proteomes" id="UP000001062"/>
    </source>
</evidence>
<name>F2K168_MARM1</name>
<dbReference type="InterPro" id="IPR001296">
    <property type="entry name" value="Glyco_trans_1"/>
</dbReference>
<keyword evidence="2" id="KW-0808">Transferase</keyword>
<dbReference type="Gene3D" id="3.40.50.2000">
    <property type="entry name" value="Glycogen Phosphorylase B"/>
    <property type="match status" value="1"/>
</dbReference>
<evidence type="ECO:0000259" key="1">
    <source>
        <dbReference type="Pfam" id="PF00534"/>
    </source>
</evidence>
<dbReference type="STRING" id="717774.Marme_0624"/>
<dbReference type="Pfam" id="PF00534">
    <property type="entry name" value="Glycos_transf_1"/>
    <property type="match status" value="1"/>
</dbReference>
<dbReference type="eggNOG" id="COG0438">
    <property type="taxonomic scope" value="Bacteria"/>
</dbReference>
<feature type="domain" description="Glycosyl transferase family 1" evidence="1">
    <location>
        <begin position="196"/>
        <end position="351"/>
    </location>
</feature>
<keyword evidence="3" id="KW-1185">Reference proteome</keyword>
<protein>
    <submittedName>
        <fullName evidence="2">Glycosyl transferase group 1</fullName>
    </submittedName>
</protein>
<dbReference type="PATRIC" id="fig|717774.3.peg.644"/>
<dbReference type="InterPro" id="IPR050194">
    <property type="entry name" value="Glycosyltransferase_grp1"/>
</dbReference>
<sequence length="377" mass="42950">MKIAIVHDWLVTYAGAERVLEQVLNTFPQADLYSIVDFIDDDRSWLLEKTVKTSFVQKLPFAKSKYRTYLPLMPLAIEQFDLSSYDLVISSSHAVAKGVITGPNQLHICMCYSPIRYAWDLQHQYLRESNMAGGFKGLIARYFLHKVRIWDVRTAHGVDHFISISNYISKRVKKVYGRQSDVIYPPVYVDDFTYNEDKEDYYITSSRMVPYKRIDLIVSTFSNHFKDKTLVVIGDGPEFEKIDKIAGDNVLLLGHQPFSVLNEKLSKAKAYIFAAEEDFGIAPLEAQACGTPVIAYGAGAALETIHGDVNNGNATGIFFDDQTEESLSLAINEFEALDGLISSESCRKNANRFSKDRFCRELEKYIRTKYITWNDND</sequence>
<evidence type="ECO:0000313" key="2">
    <source>
        <dbReference type="EMBL" id="ADZ89918.1"/>
    </source>
</evidence>